<dbReference type="InterPro" id="IPR004482">
    <property type="entry name" value="Mg_chelat-rel"/>
</dbReference>
<dbReference type="SMART" id="SM00382">
    <property type="entry name" value="AAA"/>
    <property type="match status" value="1"/>
</dbReference>
<sequence length="512" mass="52749">MSLARTWAASLSGVTGHLVAVEADLAAGLPGTTVIGLGDAAVSQSRDRIRAAVLNSGVKWPDRRITLALSPAGMRKQGAGFDLALAVAVLAADGVVPAAEVDGPVLLGELGLDGAVRPVRGVLPCLLAARAAGRRDAVVPVENLAEAALSGLRVRGARSLRDLVESLRGDGTQLVLPDPPADAAAVAGSPGGPDMTDVLGQPEARAALELAAAGGHHLAMVGPPGSGKTMLASRLPGLLPPLDAEQALEVTAVHSVAGMLDEDTPLLTAPPFVDPHHTSSRAALVGGGTGTVRPGSISLAHHGVLFLDEAPEFDRRALDALRQPLESGAVLLARSGGATRFPARFQLVVAANPCPCAAARDVDCACPPGERRRYLGRLSGPLLDRVDIRIDLPALDAPTLARCAAAAADAPESSAVIRQRVLAARDRAAHRWAGTPWRRNADVPGPAVRRRWQPGPSEQHLLDRAVDTGRLTGRGYDRVLRLALTAADLAEQDIPGPHQVATALALRCGDAA</sequence>
<dbReference type="Gene3D" id="3.30.230.10">
    <property type="match status" value="1"/>
</dbReference>
<dbReference type="PANTHER" id="PTHR32039">
    <property type="entry name" value="MAGNESIUM-CHELATASE SUBUNIT CHLI"/>
    <property type="match status" value="1"/>
</dbReference>
<evidence type="ECO:0000259" key="2">
    <source>
        <dbReference type="SMART" id="SM00382"/>
    </source>
</evidence>
<reference evidence="3" key="1">
    <citation type="submission" date="2021-01" db="EMBL/GenBank/DDBJ databases">
        <title>YIM 132084 draft genome.</title>
        <authorList>
            <person name="An D."/>
        </authorList>
    </citation>
    <scope>NUCLEOTIDE SEQUENCE</scope>
    <source>
        <strain evidence="3">YIM 132084</strain>
    </source>
</reference>
<dbReference type="InterPro" id="IPR020568">
    <property type="entry name" value="Ribosomal_Su5_D2-typ_SF"/>
</dbReference>
<accession>A0A938YEC1</accession>
<protein>
    <submittedName>
        <fullName evidence="3">YifB family Mg chelatase-like AAA ATPase</fullName>
    </submittedName>
</protein>
<dbReference type="AlphaFoldDB" id="A0A938YEC1"/>
<dbReference type="InterPro" id="IPR000523">
    <property type="entry name" value="Mg_chelatse_chII-like_cat_dom"/>
</dbReference>
<dbReference type="SUPFAM" id="SSF52540">
    <property type="entry name" value="P-loop containing nucleoside triphosphate hydrolases"/>
    <property type="match status" value="1"/>
</dbReference>
<organism evidence="3 4">
    <name type="scientific">Nakamurella leprariae</name>
    <dbReference type="NCBI Taxonomy" id="2803911"/>
    <lineage>
        <taxon>Bacteria</taxon>
        <taxon>Bacillati</taxon>
        <taxon>Actinomycetota</taxon>
        <taxon>Actinomycetes</taxon>
        <taxon>Nakamurellales</taxon>
        <taxon>Nakamurellaceae</taxon>
        <taxon>Nakamurella</taxon>
    </lineage>
</organism>
<dbReference type="Pfam" id="PF01078">
    <property type="entry name" value="Mg_chelatase"/>
    <property type="match status" value="1"/>
</dbReference>
<keyword evidence="4" id="KW-1185">Reference proteome</keyword>
<dbReference type="GO" id="GO:0005524">
    <property type="term" value="F:ATP binding"/>
    <property type="evidence" value="ECO:0007669"/>
    <property type="project" value="InterPro"/>
</dbReference>
<dbReference type="EMBL" id="JAERWK010000008">
    <property type="protein sequence ID" value="MBM9466867.1"/>
    <property type="molecule type" value="Genomic_DNA"/>
</dbReference>
<dbReference type="SUPFAM" id="SSF54211">
    <property type="entry name" value="Ribosomal protein S5 domain 2-like"/>
    <property type="match status" value="1"/>
</dbReference>
<comment type="caution">
    <text evidence="3">The sequence shown here is derived from an EMBL/GenBank/DDBJ whole genome shotgun (WGS) entry which is preliminary data.</text>
</comment>
<evidence type="ECO:0000256" key="1">
    <source>
        <dbReference type="ARBA" id="ARBA00006354"/>
    </source>
</evidence>
<proteinExistence type="inferred from homology"/>
<dbReference type="Gene3D" id="3.40.50.300">
    <property type="entry name" value="P-loop containing nucleotide triphosphate hydrolases"/>
    <property type="match status" value="1"/>
</dbReference>
<dbReference type="InterPro" id="IPR003593">
    <property type="entry name" value="AAA+_ATPase"/>
</dbReference>
<name>A0A938YEC1_9ACTN</name>
<dbReference type="InterPro" id="IPR027417">
    <property type="entry name" value="P-loop_NTPase"/>
</dbReference>
<dbReference type="Pfam" id="PF13335">
    <property type="entry name" value="Mg_chelatase_C"/>
    <property type="match status" value="1"/>
</dbReference>
<dbReference type="PANTHER" id="PTHR32039:SF7">
    <property type="entry name" value="COMPETENCE PROTEIN COMM"/>
    <property type="match status" value="1"/>
</dbReference>
<gene>
    <name evidence="3" type="ORF">JL106_06175</name>
</gene>
<comment type="similarity">
    <text evidence="1">Belongs to the Mg-chelatase subunits D/I family. ComM subfamily.</text>
</comment>
<dbReference type="Pfam" id="PF13541">
    <property type="entry name" value="ChlI"/>
    <property type="match status" value="1"/>
</dbReference>
<evidence type="ECO:0000313" key="3">
    <source>
        <dbReference type="EMBL" id="MBM9466867.1"/>
    </source>
</evidence>
<evidence type="ECO:0000313" key="4">
    <source>
        <dbReference type="Proteomes" id="UP000663792"/>
    </source>
</evidence>
<dbReference type="InterPro" id="IPR014721">
    <property type="entry name" value="Ribsml_uS5_D2-typ_fold_subgr"/>
</dbReference>
<dbReference type="InterPro" id="IPR045006">
    <property type="entry name" value="CHLI-like"/>
</dbReference>
<dbReference type="InterPro" id="IPR025158">
    <property type="entry name" value="Mg_chelat-rel_C"/>
</dbReference>
<dbReference type="Proteomes" id="UP000663792">
    <property type="component" value="Unassembled WGS sequence"/>
</dbReference>
<dbReference type="RefSeq" id="WP_205259817.1">
    <property type="nucleotide sequence ID" value="NZ_JAERWK010000008.1"/>
</dbReference>
<feature type="domain" description="AAA+ ATPase" evidence="2">
    <location>
        <begin position="214"/>
        <end position="396"/>
    </location>
</feature>
<dbReference type="NCBIfam" id="TIGR00368">
    <property type="entry name" value="YifB family Mg chelatase-like AAA ATPase"/>
    <property type="match status" value="1"/>
</dbReference>